<keyword evidence="5" id="KW-0804">Transcription</keyword>
<name>A0A7D3Y1P7_9BACL</name>
<dbReference type="GO" id="GO:0006355">
    <property type="term" value="P:regulation of DNA-templated transcription"/>
    <property type="evidence" value="ECO:0007669"/>
    <property type="project" value="InterPro"/>
</dbReference>
<gene>
    <name evidence="7" type="ORF">GXN76_14140</name>
</gene>
<protein>
    <submittedName>
        <fullName evidence="7">AAA domain-containing protein</fullName>
    </submittedName>
</protein>
<dbReference type="InterPro" id="IPR025944">
    <property type="entry name" value="Sigma_54_int_dom_CS"/>
</dbReference>
<dbReference type="InterPro" id="IPR035965">
    <property type="entry name" value="PAS-like_dom_sf"/>
</dbReference>
<dbReference type="CDD" id="cd00009">
    <property type="entry name" value="AAA"/>
    <property type="match status" value="1"/>
</dbReference>
<feature type="domain" description="Sigma-54 factor interaction" evidence="6">
    <location>
        <begin position="266"/>
        <end position="496"/>
    </location>
</feature>
<accession>A0A7D3Y1P7</accession>
<dbReference type="PANTHER" id="PTHR32071">
    <property type="entry name" value="TRANSCRIPTIONAL REGULATORY PROTEIN"/>
    <property type="match status" value="1"/>
</dbReference>
<keyword evidence="3" id="KW-0805">Transcription regulation</keyword>
<dbReference type="Proteomes" id="UP000503088">
    <property type="component" value="Chromosome"/>
</dbReference>
<dbReference type="PROSITE" id="PS00675">
    <property type="entry name" value="SIGMA54_INTERACT_1"/>
    <property type="match status" value="1"/>
</dbReference>
<dbReference type="AlphaFoldDB" id="A0A7D3Y1P7"/>
<dbReference type="SUPFAM" id="SSF52540">
    <property type="entry name" value="P-loop containing nucleoside triphosphate hydrolases"/>
    <property type="match status" value="1"/>
</dbReference>
<dbReference type="InterPro" id="IPR002197">
    <property type="entry name" value="HTH_Fis"/>
</dbReference>
<dbReference type="Pfam" id="PF02954">
    <property type="entry name" value="HTH_8"/>
    <property type="match status" value="1"/>
</dbReference>
<evidence type="ECO:0000256" key="3">
    <source>
        <dbReference type="ARBA" id="ARBA00023015"/>
    </source>
</evidence>
<dbReference type="InterPro" id="IPR025943">
    <property type="entry name" value="Sigma_54_int_dom_ATP-bd_2"/>
</dbReference>
<dbReference type="Pfam" id="PF00989">
    <property type="entry name" value="PAS"/>
    <property type="match status" value="1"/>
</dbReference>
<dbReference type="InterPro" id="IPR027417">
    <property type="entry name" value="P-loop_NTPase"/>
</dbReference>
<keyword evidence="8" id="KW-1185">Reference proteome</keyword>
<dbReference type="Gene3D" id="1.10.10.60">
    <property type="entry name" value="Homeodomain-like"/>
    <property type="match status" value="1"/>
</dbReference>
<dbReference type="RefSeq" id="WP_173224163.1">
    <property type="nucleotide sequence ID" value="NZ_CP048104.1"/>
</dbReference>
<evidence type="ECO:0000256" key="1">
    <source>
        <dbReference type="ARBA" id="ARBA00022741"/>
    </source>
</evidence>
<dbReference type="SUPFAM" id="SSF55785">
    <property type="entry name" value="PYP-like sensor domain (PAS domain)"/>
    <property type="match status" value="1"/>
</dbReference>
<dbReference type="InterPro" id="IPR058031">
    <property type="entry name" value="AAA_lid_NorR"/>
</dbReference>
<dbReference type="PROSITE" id="PS00688">
    <property type="entry name" value="SIGMA54_INTERACT_3"/>
    <property type="match status" value="1"/>
</dbReference>
<dbReference type="PROSITE" id="PS00676">
    <property type="entry name" value="SIGMA54_INTERACT_2"/>
    <property type="match status" value="1"/>
</dbReference>
<evidence type="ECO:0000313" key="7">
    <source>
        <dbReference type="EMBL" id="QKG85480.1"/>
    </source>
</evidence>
<dbReference type="FunFam" id="3.40.50.300:FF:000006">
    <property type="entry name" value="DNA-binding transcriptional regulator NtrC"/>
    <property type="match status" value="1"/>
</dbReference>
<dbReference type="GO" id="GO:0043565">
    <property type="term" value="F:sequence-specific DNA binding"/>
    <property type="evidence" value="ECO:0007669"/>
    <property type="project" value="InterPro"/>
</dbReference>
<dbReference type="InterPro" id="IPR025662">
    <property type="entry name" value="Sigma_54_int_dom_ATP-bd_1"/>
</dbReference>
<dbReference type="InterPro" id="IPR002078">
    <property type="entry name" value="Sigma_54_int"/>
</dbReference>
<sequence>MTTLLREIQHSVRQLIETTRPIIDFDLSVVDERLLRIAGTGSYEKYVGLNLPSKSASDHVVKSGEPLVLYNPLEHSVCQTCSVRDICLRDTSIIYPIHKEDTVIGAITIGTFQPEKIEKIKKMERELLSFLENVADFISAKAKEMEKEKRMAAILNHVNEGIILTDHQGCILLVNECMEKMGITAGKPIQQWISDNLVERYLKKRELMKEWPCSLSLPQGDFPLFVTIKPASESPSSDILFLFKNQVDNPTVKEDDSSFVSYLDQIKGKSKLLTETKRVAISAARGHSNVLIQGESGTGKELFARAIHDMSSRRKEPFIALNCAAIPDHLLESELFGYEEGAFTGAKKGGKPGKFELADKGTIFLDEIGDLSLHLQPKLLRVIEYGIVERVGGVKPIQLQVRIIAATNHDLERMIAQGNFREDLYYRLNVIHLPLPPLRKRQEDIMLLTRFFLQKYNHIFAKKIDWVSEEAEKSLLLYPWPGNVRELENAIEFAVHVEQTDVLQVSSLPVKIQAETKKHVEPLINYNLRRMEQVTIHQLLQRFGNHTEGKEQAAKEMGISLSTLYRRLREMNS</sequence>
<dbReference type="KEGG" id="kpul:GXN76_14140"/>
<dbReference type="SMART" id="SM00382">
    <property type="entry name" value="AAA"/>
    <property type="match status" value="1"/>
</dbReference>
<proteinExistence type="predicted"/>
<dbReference type="Pfam" id="PF00158">
    <property type="entry name" value="Sigma54_activat"/>
    <property type="match status" value="1"/>
</dbReference>
<keyword evidence="1" id="KW-0547">Nucleotide-binding</keyword>
<dbReference type="Pfam" id="PF25601">
    <property type="entry name" value="AAA_lid_14"/>
    <property type="match status" value="1"/>
</dbReference>
<evidence type="ECO:0000256" key="5">
    <source>
        <dbReference type="ARBA" id="ARBA00023163"/>
    </source>
</evidence>
<dbReference type="Gene3D" id="3.40.50.300">
    <property type="entry name" value="P-loop containing nucleotide triphosphate hydrolases"/>
    <property type="match status" value="1"/>
</dbReference>
<evidence type="ECO:0000256" key="4">
    <source>
        <dbReference type="ARBA" id="ARBA00023125"/>
    </source>
</evidence>
<dbReference type="SUPFAM" id="SSF46689">
    <property type="entry name" value="Homeodomain-like"/>
    <property type="match status" value="1"/>
</dbReference>
<evidence type="ECO:0000259" key="6">
    <source>
        <dbReference type="PROSITE" id="PS50045"/>
    </source>
</evidence>
<dbReference type="Gene3D" id="3.30.450.20">
    <property type="entry name" value="PAS domain"/>
    <property type="match status" value="1"/>
</dbReference>
<dbReference type="PROSITE" id="PS50045">
    <property type="entry name" value="SIGMA54_INTERACT_4"/>
    <property type="match status" value="1"/>
</dbReference>
<keyword evidence="2" id="KW-0067">ATP-binding</keyword>
<evidence type="ECO:0000256" key="2">
    <source>
        <dbReference type="ARBA" id="ARBA00022840"/>
    </source>
</evidence>
<dbReference type="Gene3D" id="1.10.8.60">
    <property type="match status" value="1"/>
</dbReference>
<evidence type="ECO:0000313" key="8">
    <source>
        <dbReference type="Proteomes" id="UP000503088"/>
    </source>
</evidence>
<keyword evidence="4" id="KW-0238">DNA-binding</keyword>
<organism evidence="7 8">
    <name type="scientific">Kroppenstedtia pulmonis</name>
    <dbReference type="NCBI Taxonomy" id="1380685"/>
    <lineage>
        <taxon>Bacteria</taxon>
        <taxon>Bacillati</taxon>
        <taxon>Bacillota</taxon>
        <taxon>Bacilli</taxon>
        <taxon>Bacillales</taxon>
        <taxon>Thermoactinomycetaceae</taxon>
        <taxon>Kroppenstedtia</taxon>
    </lineage>
</organism>
<dbReference type="InterPro" id="IPR003593">
    <property type="entry name" value="AAA+_ATPase"/>
</dbReference>
<dbReference type="InterPro" id="IPR009057">
    <property type="entry name" value="Homeodomain-like_sf"/>
</dbReference>
<dbReference type="EMBL" id="CP048104">
    <property type="protein sequence ID" value="QKG85480.1"/>
    <property type="molecule type" value="Genomic_DNA"/>
</dbReference>
<dbReference type="GO" id="GO:0005524">
    <property type="term" value="F:ATP binding"/>
    <property type="evidence" value="ECO:0007669"/>
    <property type="project" value="UniProtKB-KW"/>
</dbReference>
<dbReference type="InterPro" id="IPR013767">
    <property type="entry name" value="PAS_fold"/>
</dbReference>
<dbReference type="PANTHER" id="PTHR32071:SF57">
    <property type="entry name" value="C4-DICARBOXYLATE TRANSPORT TRANSCRIPTIONAL REGULATORY PROTEIN DCTD"/>
    <property type="match status" value="1"/>
</dbReference>
<reference evidence="7 8" key="1">
    <citation type="submission" date="2020-01" db="EMBL/GenBank/DDBJ databases">
        <authorList>
            <person name="Gulvik C.A."/>
            <person name="Batra D.G."/>
        </authorList>
    </citation>
    <scope>NUCLEOTIDE SEQUENCE [LARGE SCALE GENOMIC DNA]</scope>
    <source>
        <strain evidence="7 8">W9323</strain>
    </source>
</reference>